<dbReference type="Proteomes" id="UP000062833">
    <property type="component" value="Chromosome"/>
</dbReference>
<dbReference type="PATRIC" id="fig|656366.3.peg.2053"/>
<dbReference type="InterPro" id="IPR004474">
    <property type="entry name" value="LytR_CpsA_psr"/>
</dbReference>
<keyword evidence="2" id="KW-1133">Transmembrane helix</keyword>
<protein>
    <recommendedName>
        <fullName evidence="3">Cell envelope-related transcriptional attenuator domain-containing protein</fullName>
    </recommendedName>
</protein>
<dbReference type="RefSeq" id="WP_062007015.1">
    <property type="nucleotide sequence ID" value="NZ_CP012677.1"/>
</dbReference>
<dbReference type="Pfam" id="PF03816">
    <property type="entry name" value="LytR_cpsA_psr"/>
    <property type="match status" value="1"/>
</dbReference>
<feature type="transmembrane region" description="Helical" evidence="2">
    <location>
        <begin position="21"/>
        <end position="44"/>
    </location>
</feature>
<accession>A0A0M4QYP8</accession>
<keyword evidence="2" id="KW-0472">Membrane</keyword>
<dbReference type="InterPro" id="IPR050922">
    <property type="entry name" value="LytR/CpsA/Psr_CW_biosynth"/>
</dbReference>
<evidence type="ECO:0000313" key="4">
    <source>
        <dbReference type="EMBL" id="ALE92490.1"/>
    </source>
</evidence>
<dbReference type="EMBL" id="CP012677">
    <property type="protein sequence ID" value="ALE92490.1"/>
    <property type="molecule type" value="Genomic_DNA"/>
</dbReference>
<reference evidence="5" key="1">
    <citation type="submission" date="2015-09" db="EMBL/GenBank/DDBJ databases">
        <title>Complete genome of Arthrobacter alpinus strain R3.8.</title>
        <authorList>
            <person name="See-Too W.S."/>
            <person name="Chan K.G."/>
        </authorList>
    </citation>
    <scope>NUCLEOTIDE SEQUENCE [LARGE SCALE GENOMIC DNA]</scope>
    <source>
        <strain evidence="5">R3.8</strain>
    </source>
</reference>
<dbReference type="Gene3D" id="3.40.630.190">
    <property type="entry name" value="LCP protein"/>
    <property type="match status" value="1"/>
</dbReference>
<dbReference type="PANTHER" id="PTHR33392">
    <property type="entry name" value="POLYISOPRENYL-TEICHOIC ACID--PEPTIDOGLYCAN TEICHOIC ACID TRANSFERASE TAGU"/>
    <property type="match status" value="1"/>
</dbReference>
<dbReference type="KEGG" id="aaq:AOC05_09480"/>
<keyword evidence="5" id="KW-1185">Reference proteome</keyword>
<evidence type="ECO:0000259" key="3">
    <source>
        <dbReference type="Pfam" id="PF03816"/>
    </source>
</evidence>
<dbReference type="NCBIfam" id="TIGR00350">
    <property type="entry name" value="lytR_cpsA_psr"/>
    <property type="match status" value="1"/>
</dbReference>
<evidence type="ECO:0000256" key="1">
    <source>
        <dbReference type="ARBA" id="ARBA00006068"/>
    </source>
</evidence>
<dbReference type="OrthoDB" id="9782542at2"/>
<dbReference type="PANTHER" id="PTHR33392:SF6">
    <property type="entry name" value="POLYISOPRENYL-TEICHOIC ACID--PEPTIDOGLYCAN TEICHOIC ACID TRANSFERASE TAGU"/>
    <property type="match status" value="1"/>
</dbReference>
<feature type="domain" description="Cell envelope-related transcriptional attenuator" evidence="3">
    <location>
        <begin position="103"/>
        <end position="246"/>
    </location>
</feature>
<gene>
    <name evidence="4" type="ORF">AOC05_09480</name>
</gene>
<name>A0A0M4QYP8_9MICC</name>
<comment type="similarity">
    <text evidence="1">Belongs to the LytR/CpsA/Psr (LCP) family.</text>
</comment>
<evidence type="ECO:0000256" key="2">
    <source>
        <dbReference type="SAM" id="Phobius"/>
    </source>
</evidence>
<organism evidence="4 5">
    <name type="scientific">Arthrobacter alpinus</name>
    <dbReference type="NCBI Taxonomy" id="656366"/>
    <lineage>
        <taxon>Bacteria</taxon>
        <taxon>Bacillati</taxon>
        <taxon>Actinomycetota</taxon>
        <taxon>Actinomycetes</taxon>
        <taxon>Micrococcales</taxon>
        <taxon>Micrococcaceae</taxon>
        <taxon>Arthrobacter</taxon>
    </lineage>
</organism>
<proteinExistence type="inferred from homology"/>
<keyword evidence="2" id="KW-0812">Transmembrane</keyword>
<evidence type="ECO:0000313" key="5">
    <source>
        <dbReference type="Proteomes" id="UP000062833"/>
    </source>
</evidence>
<dbReference type="AlphaFoldDB" id="A0A0M4QYP8"/>
<sequence length="344" mass="36568">MSEGDGAPGSARRRRNIGRGVLWSVLAVFVIAAVVSGLFVANLAHNFDANVQRLPTTFPNDVSRPVKPTQGPASNAENILLLGSDSRSDDVDLAEQGLPSNQRSDTMMWVHIPADRKNIYMISIMRDTWVTIPGHGEAKINAAMAYGGVPLVVQTVEGMFNSRIDHVAVVDFEGFKAVTDVLGGVTVNVPIPFTSTHGNYTFPAGPQKMTGDQALGFVRERYAFVDGDYQRVKDQQIFLKAVLNTILTPSTLGNPITVTNLVKDVSPYVKVDQDLTAPTLAALALSLRGVRGSDVKSFTLPTLGTGTSADGQSIVLRDDAAISAIAAALANDSMGSYMAGAGLH</sequence>